<dbReference type="GO" id="GO:0016747">
    <property type="term" value="F:acyltransferase activity, transferring groups other than amino-acyl groups"/>
    <property type="evidence" value="ECO:0007669"/>
    <property type="project" value="InterPro"/>
</dbReference>
<feature type="region of interest" description="Disordered" evidence="1">
    <location>
        <begin position="403"/>
        <end position="440"/>
    </location>
</feature>
<keyword evidence="5" id="KW-1185">Reference proteome</keyword>
<dbReference type="GO" id="GO:0009103">
    <property type="term" value="P:lipopolysaccharide biosynthetic process"/>
    <property type="evidence" value="ECO:0007669"/>
    <property type="project" value="TreeGrafter"/>
</dbReference>
<evidence type="ECO:0000256" key="2">
    <source>
        <dbReference type="SAM" id="Phobius"/>
    </source>
</evidence>
<keyword evidence="2" id="KW-1133">Transmembrane helix</keyword>
<name>A0A937RGI5_9ACTN</name>
<evidence type="ECO:0000256" key="1">
    <source>
        <dbReference type="SAM" id="MobiDB-lite"/>
    </source>
</evidence>
<dbReference type="Proteomes" id="UP000604475">
    <property type="component" value="Unassembled WGS sequence"/>
</dbReference>
<dbReference type="Pfam" id="PF01757">
    <property type="entry name" value="Acyl_transf_3"/>
    <property type="match status" value="1"/>
</dbReference>
<dbReference type="PANTHER" id="PTHR23028:SF53">
    <property type="entry name" value="ACYL_TRANSF_3 DOMAIN-CONTAINING PROTEIN"/>
    <property type="match status" value="1"/>
</dbReference>
<dbReference type="InterPro" id="IPR050879">
    <property type="entry name" value="Acyltransferase_3"/>
</dbReference>
<reference evidence="4" key="1">
    <citation type="submission" date="2020-12" db="EMBL/GenBank/DDBJ databases">
        <title>Genomic characterization of non-nitrogen-fixing Frankia strains.</title>
        <authorList>
            <person name="Carlos-Shanley C."/>
            <person name="Guerra T."/>
            <person name="Hahn D."/>
        </authorList>
    </citation>
    <scope>NUCLEOTIDE SEQUENCE</scope>
    <source>
        <strain evidence="4">CN6</strain>
    </source>
</reference>
<dbReference type="GO" id="GO:0016020">
    <property type="term" value="C:membrane"/>
    <property type="evidence" value="ECO:0007669"/>
    <property type="project" value="TreeGrafter"/>
</dbReference>
<feature type="region of interest" description="Disordered" evidence="1">
    <location>
        <begin position="1"/>
        <end position="37"/>
    </location>
</feature>
<dbReference type="PANTHER" id="PTHR23028">
    <property type="entry name" value="ACETYLTRANSFERASE"/>
    <property type="match status" value="1"/>
</dbReference>
<feature type="transmembrane region" description="Helical" evidence="2">
    <location>
        <begin position="258"/>
        <end position="276"/>
    </location>
</feature>
<feature type="transmembrane region" description="Helical" evidence="2">
    <location>
        <begin position="361"/>
        <end position="382"/>
    </location>
</feature>
<sequence>MATSRASTGPRRQSPRGGGRQGGGVARSRGRHSRSARGAPTIDAVFDPRHNNLNFLRLAFCLVVIAVHGWATGGFGSVDVGHEPGGVAVDGFFVISGFLITASRIRARSGGRYIWYRCLRILPGYWVCLVVIAAVIAPIAWLHNGGTLSGYLRADPHGPFDYVWQNLALHPRFYDIAGTPADVPYSSDGGWPVSWNGSLWSLSWEFVLYLGVAVLGMLGIVQRRRRLVLVAAVVAWLARCVQSLGLDATVPLLGSPTGHVALRLLPLFLFGSVLYLYRDRIRLSTPVAAACAVVVVVGAILVTWPEALIGPPLAYLCIWLAVHLPCQRIGARRDLSYGAYIYGFPVQQLAAVYGVHHHGLVVYFVVTVAGTFACAAASWFLVERPAMRLKNWTPRRWARDAAGQPAEVAIPAPRSPASDTAAGDAGQPAGARGAVDSSRV</sequence>
<evidence type="ECO:0000259" key="3">
    <source>
        <dbReference type="Pfam" id="PF01757"/>
    </source>
</evidence>
<feature type="transmembrane region" description="Helical" evidence="2">
    <location>
        <begin position="199"/>
        <end position="220"/>
    </location>
</feature>
<organism evidence="4 5">
    <name type="scientific">Frankia nepalensis</name>
    <dbReference type="NCBI Taxonomy" id="1836974"/>
    <lineage>
        <taxon>Bacteria</taxon>
        <taxon>Bacillati</taxon>
        <taxon>Actinomycetota</taxon>
        <taxon>Actinomycetes</taxon>
        <taxon>Frankiales</taxon>
        <taxon>Frankiaceae</taxon>
        <taxon>Frankia</taxon>
    </lineage>
</organism>
<feature type="transmembrane region" description="Helical" evidence="2">
    <location>
        <begin position="337"/>
        <end position="355"/>
    </location>
</feature>
<feature type="transmembrane region" description="Helical" evidence="2">
    <location>
        <begin position="124"/>
        <end position="143"/>
    </location>
</feature>
<feature type="transmembrane region" description="Helical" evidence="2">
    <location>
        <begin position="55"/>
        <end position="73"/>
    </location>
</feature>
<proteinExistence type="predicted"/>
<keyword evidence="2" id="KW-0812">Transmembrane</keyword>
<dbReference type="AlphaFoldDB" id="A0A937RGI5"/>
<keyword evidence="2" id="KW-0472">Membrane</keyword>
<gene>
    <name evidence="4" type="ORF">I7412_21945</name>
</gene>
<evidence type="ECO:0000313" key="4">
    <source>
        <dbReference type="EMBL" id="MBL7629782.1"/>
    </source>
</evidence>
<comment type="caution">
    <text evidence="4">The sequence shown here is derived from an EMBL/GenBank/DDBJ whole genome shotgun (WGS) entry which is preliminary data.</text>
</comment>
<dbReference type="EMBL" id="JAEACQ010000236">
    <property type="protein sequence ID" value="MBL7629782.1"/>
    <property type="molecule type" value="Genomic_DNA"/>
</dbReference>
<feature type="transmembrane region" description="Helical" evidence="2">
    <location>
        <begin position="227"/>
        <end position="246"/>
    </location>
</feature>
<protein>
    <submittedName>
        <fullName evidence="4">Acyltransferase</fullName>
    </submittedName>
</protein>
<dbReference type="RefSeq" id="WP_203001328.1">
    <property type="nucleotide sequence ID" value="NZ_JADWYU010000158.1"/>
</dbReference>
<feature type="compositionally biased region" description="Gly residues" evidence="1">
    <location>
        <begin position="16"/>
        <end position="25"/>
    </location>
</feature>
<accession>A0A937RGI5</accession>
<evidence type="ECO:0000313" key="5">
    <source>
        <dbReference type="Proteomes" id="UP000604475"/>
    </source>
</evidence>
<feature type="transmembrane region" description="Helical" evidence="2">
    <location>
        <begin position="283"/>
        <end position="302"/>
    </location>
</feature>
<keyword evidence="4" id="KW-0012">Acyltransferase</keyword>
<dbReference type="InterPro" id="IPR002656">
    <property type="entry name" value="Acyl_transf_3_dom"/>
</dbReference>
<feature type="transmembrane region" description="Helical" evidence="2">
    <location>
        <begin position="308"/>
        <end position="325"/>
    </location>
</feature>
<keyword evidence="4" id="KW-0808">Transferase</keyword>
<feature type="domain" description="Acyltransferase 3" evidence="3">
    <location>
        <begin position="51"/>
        <end position="376"/>
    </location>
</feature>
<feature type="transmembrane region" description="Helical" evidence="2">
    <location>
        <begin position="85"/>
        <end position="103"/>
    </location>
</feature>